<keyword evidence="3" id="KW-1185">Reference proteome</keyword>
<keyword evidence="2" id="KW-0808">Transferase</keyword>
<dbReference type="OrthoDB" id="9799278at2"/>
<gene>
    <name evidence="2" type="ORF">SAMN04488057_10634</name>
</gene>
<evidence type="ECO:0000313" key="3">
    <source>
        <dbReference type="Proteomes" id="UP000184513"/>
    </source>
</evidence>
<dbReference type="InterPro" id="IPR007345">
    <property type="entry name" value="Polysacch_pyruvyl_Trfase"/>
</dbReference>
<dbReference type="EMBL" id="FRCY01000006">
    <property type="protein sequence ID" value="SHN06935.1"/>
    <property type="molecule type" value="Genomic_DNA"/>
</dbReference>
<reference evidence="2 3" key="1">
    <citation type="submission" date="2016-11" db="EMBL/GenBank/DDBJ databases">
        <authorList>
            <person name="Jaros S."/>
            <person name="Januszkiewicz K."/>
            <person name="Wedrychowicz H."/>
        </authorList>
    </citation>
    <scope>NUCLEOTIDE SEQUENCE [LARGE SCALE GENOMIC DNA]</scope>
    <source>
        <strain evidence="2 3">CGMCC 1.6102</strain>
    </source>
</reference>
<dbReference type="STRING" id="388280.SAMN04488057_10634"/>
<dbReference type="Pfam" id="PF04230">
    <property type="entry name" value="PS_pyruv_trans"/>
    <property type="match status" value="1"/>
</dbReference>
<protein>
    <submittedName>
        <fullName evidence="2">Polysaccharide pyruvyl transferase</fullName>
    </submittedName>
</protein>
<accession>A0A1M7NSS2</accession>
<dbReference type="GO" id="GO:0016740">
    <property type="term" value="F:transferase activity"/>
    <property type="evidence" value="ECO:0007669"/>
    <property type="project" value="UniProtKB-KW"/>
</dbReference>
<proteinExistence type="predicted"/>
<sequence length="365" mass="41622">MKIKILTFHAELNYGANLQAYALKAFLSSKGHDVSFINYKRKQKYSKLLLFVISIIGKSPGSPYSKFKRNLVELKSDFQKEKIFKKFQNEYLPQTTGTYHSLKQLKKTPPEADMYIVGSDQIWSPKIVLECDMPVYFLNFGHEIIKRISYAASSGGEVFSNDMQAVALDSLSKFDQLGAREDSLVFYLTRIGLAKAEWTPDPTFLINWKEHLNLNAENKRKKVSKFILAKGNQERGVILESLACSLDSFSDLEKLDMKGINFSPFDWIRAISKSKLLITDSYHAVLFALFTHTPFLFLKWGKGFNRDERILSLLKRLELNQLAVDGTTIASTTEASLMTIDWSFVDERIISMGDVGKTFLSRALK</sequence>
<dbReference type="AlphaFoldDB" id="A0A1M7NSS2"/>
<evidence type="ECO:0000259" key="1">
    <source>
        <dbReference type="Pfam" id="PF04230"/>
    </source>
</evidence>
<dbReference type="RefSeq" id="WP_073094699.1">
    <property type="nucleotide sequence ID" value="NZ_FRCY01000006.1"/>
</dbReference>
<name>A0A1M7NSS2_9BACT</name>
<dbReference type="Proteomes" id="UP000184513">
    <property type="component" value="Unassembled WGS sequence"/>
</dbReference>
<feature type="domain" description="Polysaccharide pyruvyl transferase" evidence="1">
    <location>
        <begin position="13"/>
        <end position="300"/>
    </location>
</feature>
<organism evidence="2 3">
    <name type="scientific">Cyclobacterium lianum</name>
    <dbReference type="NCBI Taxonomy" id="388280"/>
    <lineage>
        <taxon>Bacteria</taxon>
        <taxon>Pseudomonadati</taxon>
        <taxon>Bacteroidota</taxon>
        <taxon>Cytophagia</taxon>
        <taxon>Cytophagales</taxon>
        <taxon>Cyclobacteriaceae</taxon>
        <taxon>Cyclobacterium</taxon>
    </lineage>
</organism>
<evidence type="ECO:0000313" key="2">
    <source>
        <dbReference type="EMBL" id="SHN06935.1"/>
    </source>
</evidence>